<gene>
    <name evidence="2" type="ORF">Tdes44962_MAKER10508</name>
</gene>
<proteinExistence type="predicted"/>
<accession>A0A9W7SZN3</accession>
<evidence type="ECO:0000313" key="3">
    <source>
        <dbReference type="Proteomes" id="UP001138500"/>
    </source>
</evidence>
<name>A0A9W7SZN3_9PEZI</name>
<evidence type="ECO:0000313" key="2">
    <source>
        <dbReference type="EMBL" id="KAH9844740.1"/>
    </source>
</evidence>
<feature type="compositionally biased region" description="Gly residues" evidence="1">
    <location>
        <begin position="66"/>
        <end position="76"/>
    </location>
</feature>
<evidence type="ECO:0000256" key="1">
    <source>
        <dbReference type="SAM" id="MobiDB-lite"/>
    </source>
</evidence>
<keyword evidence="3" id="KW-1185">Reference proteome</keyword>
<dbReference type="Proteomes" id="UP001138500">
    <property type="component" value="Unassembled WGS sequence"/>
</dbReference>
<dbReference type="AlphaFoldDB" id="A0A9W7SZN3"/>
<reference evidence="2 3" key="1">
    <citation type="journal article" date="2018" name="IMA Fungus">
        <title>IMA Genome-F 10: Nine draft genome sequences of Claviceps purpurea s.lat., including C. arundinis, C. humidiphila, and C. cf. spartinae, pseudomolecules for the pitch canker pathogen Fusarium circinatum, draft genome of Davidsoniella eucalypti, Grosmannia galeiformis, Quambalaria eucalypti, and Teratosphaeria destructans.</title>
        <authorList>
            <person name="Wingfield B.D."/>
            <person name="Liu M."/>
            <person name="Nguyen H.D."/>
            <person name="Lane F.A."/>
            <person name="Morgan S.W."/>
            <person name="De Vos L."/>
            <person name="Wilken P.M."/>
            <person name="Duong T.A."/>
            <person name="Aylward J."/>
            <person name="Coetzee M.P."/>
            <person name="Dadej K."/>
            <person name="De Beer Z.W."/>
            <person name="Findlay W."/>
            <person name="Havenga M."/>
            <person name="Kolarik M."/>
            <person name="Menzies J.G."/>
            <person name="Naidoo K."/>
            <person name="Pochopski O."/>
            <person name="Shoukouhi P."/>
            <person name="Santana Q.C."/>
            <person name="Seifert K.A."/>
            <person name="Soal N."/>
            <person name="Steenkamp E.T."/>
            <person name="Tatham C.T."/>
            <person name="van der Nest M.A."/>
            <person name="Wingfield M.J."/>
        </authorList>
    </citation>
    <scope>NUCLEOTIDE SEQUENCE [LARGE SCALE GENOMIC DNA]</scope>
    <source>
        <strain evidence="2">CMW44962</strain>
    </source>
</reference>
<reference evidence="2 3" key="2">
    <citation type="journal article" date="2021" name="Curr. Genet.">
        <title>Genetic response to nitrogen starvation in the aggressive Eucalyptus foliar pathogen Teratosphaeria destructans.</title>
        <authorList>
            <person name="Havenga M."/>
            <person name="Wingfield B.D."/>
            <person name="Wingfield M.J."/>
            <person name="Dreyer L.L."/>
            <person name="Roets F."/>
            <person name="Aylward J."/>
        </authorList>
    </citation>
    <scope>NUCLEOTIDE SEQUENCE [LARGE SCALE GENOMIC DNA]</scope>
    <source>
        <strain evidence="2">CMW44962</strain>
    </source>
</reference>
<feature type="region of interest" description="Disordered" evidence="1">
    <location>
        <begin position="66"/>
        <end position="88"/>
    </location>
</feature>
<dbReference type="EMBL" id="RIBY02000230">
    <property type="protein sequence ID" value="KAH9844740.1"/>
    <property type="molecule type" value="Genomic_DNA"/>
</dbReference>
<organism evidence="2 3">
    <name type="scientific">Teratosphaeria destructans</name>
    <dbReference type="NCBI Taxonomy" id="418781"/>
    <lineage>
        <taxon>Eukaryota</taxon>
        <taxon>Fungi</taxon>
        <taxon>Dikarya</taxon>
        <taxon>Ascomycota</taxon>
        <taxon>Pezizomycotina</taxon>
        <taxon>Dothideomycetes</taxon>
        <taxon>Dothideomycetidae</taxon>
        <taxon>Mycosphaerellales</taxon>
        <taxon>Teratosphaeriaceae</taxon>
        <taxon>Teratosphaeria</taxon>
    </lineage>
</organism>
<comment type="caution">
    <text evidence="2">The sequence shown here is derived from an EMBL/GenBank/DDBJ whole genome shotgun (WGS) entry which is preliminary data.</text>
</comment>
<sequence>MSGFMPPREETVGGWGGRRAAVVLPRGWDEAVMWERVVAAVSLCMRGGGRAGVGVAMGSSGVGGGEGLWRGSGGSSGDDMAGREGGRGRGRGRWGLLFTGVDGGRAGGGHVACD</sequence>
<protein>
    <submittedName>
        <fullName evidence="2">Uncharacterized protein</fullName>
    </submittedName>
</protein>